<dbReference type="SUPFAM" id="SSF54427">
    <property type="entry name" value="NTF2-like"/>
    <property type="match status" value="1"/>
</dbReference>
<organism evidence="5 6">
    <name type="scientific">Pseudomonas mucidolens</name>
    <dbReference type="NCBI Taxonomy" id="46679"/>
    <lineage>
        <taxon>Bacteria</taxon>
        <taxon>Pseudomonadati</taxon>
        <taxon>Pseudomonadota</taxon>
        <taxon>Gammaproteobacteria</taxon>
        <taxon>Pseudomonadales</taxon>
        <taxon>Pseudomonadaceae</taxon>
        <taxon>Pseudomonas</taxon>
    </lineage>
</organism>
<evidence type="ECO:0000256" key="4">
    <source>
        <dbReference type="ARBA" id="ARBA00023002"/>
    </source>
</evidence>
<keyword evidence="4" id="KW-0560">Oxidoreductase</keyword>
<dbReference type="RefSeq" id="WP_084377609.1">
    <property type="nucleotide sequence ID" value="NZ_LS483433.1"/>
</dbReference>
<dbReference type="Gene3D" id="3.10.450.50">
    <property type="match status" value="1"/>
</dbReference>
<keyword evidence="6" id="KW-1185">Reference proteome</keyword>
<comment type="similarity">
    <text evidence="1">Belongs to the bacterial ring-hydroxylating dioxygenase beta subunit family.</text>
</comment>
<dbReference type="OrthoDB" id="7062869at2"/>
<gene>
    <name evidence="5" type="ORF">SAMN05216202_1245</name>
</gene>
<dbReference type="Proteomes" id="UP000198600">
    <property type="component" value="Chromosome I"/>
</dbReference>
<dbReference type="AlphaFoldDB" id="A0A1H2M8T5"/>
<name>A0A1H2M8T5_9PSED</name>
<keyword evidence="3 5" id="KW-0223">Dioxygenase</keyword>
<dbReference type="GO" id="GO:0019380">
    <property type="term" value="P:3-phenylpropionate catabolic process"/>
    <property type="evidence" value="ECO:0007669"/>
    <property type="project" value="TreeGrafter"/>
</dbReference>
<dbReference type="STRING" id="46679.SAMN05216202_1245"/>
<dbReference type="GO" id="GO:0051213">
    <property type="term" value="F:dioxygenase activity"/>
    <property type="evidence" value="ECO:0007669"/>
    <property type="project" value="UniProtKB-KW"/>
</dbReference>
<evidence type="ECO:0000256" key="3">
    <source>
        <dbReference type="ARBA" id="ARBA00022964"/>
    </source>
</evidence>
<reference evidence="6" key="1">
    <citation type="submission" date="2016-10" db="EMBL/GenBank/DDBJ databases">
        <authorList>
            <person name="Varghese N."/>
            <person name="Submissions S."/>
        </authorList>
    </citation>
    <scope>NUCLEOTIDE SEQUENCE [LARGE SCALE GENOMIC DNA]</scope>
    <source>
        <strain evidence="6">LMG 2223</strain>
    </source>
</reference>
<protein>
    <submittedName>
        <fullName evidence="5">3-phenylpropionate/cinnamic acid dioxygenase, small subunit</fullName>
    </submittedName>
</protein>
<evidence type="ECO:0000256" key="2">
    <source>
        <dbReference type="ARBA" id="ARBA00022797"/>
    </source>
</evidence>
<evidence type="ECO:0000313" key="5">
    <source>
        <dbReference type="EMBL" id="SDU89660.1"/>
    </source>
</evidence>
<evidence type="ECO:0000313" key="6">
    <source>
        <dbReference type="Proteomes" id="UP000198600"/>
    </source>
</evidence>
<dbReference type="CDD" id="cd00667">
    <property type="entry name" value="ring_hydroxylating_dioxygenases_beta"/>
    <property type="match status" value="1"/>
</dbReference>
<sequence>MLLDRTFDVSTHTLTPAQVPSETLREIEQFLYREARLLDERRFWEWDQLFTDAGMYWVPHLHGQADPFEHISLFWENRMLRAVRIRRVENTRNWSQQPPTRTAHLVGNVMVEGLDSQGLLVVSATFQVSEWRLEQRQLAGRYTYKLASQDSGGWKIQLKRVDLINCNDVFANLEVFV</sequence>
<dbReference type="Pfam" id="PF00866">
    <property type="entry name" value="Ring_hydroxyl_B"/>
    <property type="match status" value="1"/>
</dbReference>
<accession>A0A1H2M8T5</accession>
<evidence type="ECO:0000256" key="1">
    <source>
        <dbReference type="ARBA" id="ARBA00009570"/>
    </source>
</evidence>
<dbReference type="InterPro" id="IPR000391">
    <property type="entry name" value="Rng_hydr_dOase-bsu"/>
</dbReference>
<dbReference type="PANTHER" id="PTHR41534:SF1">
    <property type="entry name" value="BLR3401 PROTEIN"/>
    <property type="match status" value="1"/>
</dbReference>
<dbReference type="EMBL" id="LT629802">
    <property type="protein sequence ID" value="SDU89660.1"/>
    <property type="molecule type" value="Genomic_DNA"/>
</dbReference>
<keyword evidence="2" id="KW-0058">Aromatic hydrocarbons catabolism</keyword>
<proteinExistence type="inferred from homology"/>
<dbReference type="PANTHER" id="PTHR41534">
    <property type="entry name" value="BLR3401 PROTEIN"/>
    <property type="match status" value="1"/>
</dbReference>
<dbReference type="InterPro" id="IPR032710">
    <property type="entry name" value="NTF2-like_dom_sf"/>
</dbReference>